<evidence type="ECO:0000313" key="10">
    <source>
        <dbReference type="Proteomes" id="UP000477070"/>
    </source>
</evidence>
<reference evidence="8" key="3">
    <citation type="submission" date="2018-04" db="EMBL/GenBank/DDBJ databases">
        <authorList>
            <person name="Sheh A."/>
            <person name="Shen Z."/>
            <person name="Mannion A.J."/>
            <person name="Fox J.G."/>
        </authorList>
    </citation>
    <scope>NUCLEOTIDE SEQUENCE</scope>
    <source>
        <strain evidence="8">MIT 97-6194</strain>
    </source>
</reference>
<dbReference type="InterPro" id="IPR002528">
    <property type="entry name" value="MATE_fam"/>
</dbReference>
<dbReference type="GO" id="GO:0005886">
    <property type="term" value="C:plasma membrane"/>
    <property type="evidence" value="ECO:0007669"/>
    <property type="project" value="UniProtKB-SubCell"/>
</dbReference>
<reference evidence="8 9" key="1">
    <citation type="journal article" date="2014" name="Genome Announc.">
        <title>Draft genome sequences of eight enterohepatic helicobacter species isolated from both laboratory and wild rodents.</title>
        <authorList>
            <person name="Sheh A."/>
            <person name="Shen Z."/>
            <person name="Fox J.G."/>
        </authorList>
    </citation>
    <scope>NUCLEOTIDE SEQUENCE [LARGE SCALE GENOMIC DNA]</scope>
    <source>
        <strain evidence="8 9">MIT 97-6194</strain>
    </source>
</reference>
<sequence>MLFAMLAMASYSTVDGIFVSIKLGDDAMKAIVATWPIFPTLMAFALMFALGGASLISYYLAKGKKELACRIFSSICYLLFPFSLVLGILCYFNADSLVELLVKNLSSEVKAMAIEYLKGVCVGLFGIIMHPILDICVVNDKRPRFAMFAMFLGAACNVILNYLFLFVFEFGIVGSAWATILGHIIGSLVLVIHYIPSEIRVKIATFFGTRLCNFLESKSTLLTKKGDLCFTRTFSWRLIFRSAKLGIPYASSEASVGFVMWLYNATLKGIGGESALAIYSAILYAGFNYFTILLALAESIQPIASFNYGMRNFTRLRAILRFYIVAELLISIALYGIFFIFSEYIAAAFLKDMSLKTQSAAAMSVYFFGFIFLGINLIIALYLQSLQRALASFIVTMSYTLIFIVILLPLMARLLGFDGAIMAYPISQILALVTSVAVLYRVSNNYKV</sequence>
<evidence type="ECO:0008006" key="11">
    <source>
        <dbReference type="Google" id="ProtNLM"/>
    </source>
</evidence>
<dbReference type="PANTHER" id="PTHR43823">
    <property type="entry name" value="SPORULATION PROTEIN YKVU"/>
    <property type="match status" value="1"/>
</dbReference>
<feature type="transmembrane region" description="Helical" evidence="6">
    <location>
        <begin position="72"/>
        <end position="94"/>
    </location>
</feature>
<evidence type="ECO:0000256" key="4">
    <source>
        <dbReference type="ARBA" id="ARBA00022989"/>
    </source>
</evidence>
<comment type="caution">
    <text evidence="8">The sequence shown here is derived from an EMBL/GenBank/DDBJ whole genome shotgun (WGS) entry which is preliminary data.</text>
</comment>
<reference evidence="8 9" key="2">
    <citation type="journal article" date="2016" name="Infect. Immun.">
        <title>Helicobacter saguini, a Novel Helicobacter Isolated from Cotton-Top Tamarins with Ulcerative Colitis, Has Proinflammatory Properties and Induces Typhlocolitis and Dysplasia in Gnotobiotic IL-10-/- Mice.</title>
        <authorList>
            <person name="Shen Z."/>
            <person name="Mannion A."/>
            <person name="Whary M.T."/>
            <person name="Muthupalani S."/>
            <person name="Sheh A."/>
            <person name="Feng Y."/>
            <person name="Gong G."/>
            <person name="Vandamme P."/>
            <person name="Holcombe H.R."/>
            <person name="Paster B.J."/>
            <person name="Fox J.G."/>
        </authorList>
    </citation>
    <scope>NUCLEOTIDE SEQUENCE [LARGE SCALE GENOMIC DNA]</scope>
    <source>
        <strain evidence="8 9">MIT 97-6194</strain>
    </source>
</reference>
<feature type="transmembrane region" description="Helical" evidence="6">
    <location>
        <begin position="276"/>
        <end position="297"/>
    </location>
</feature>
<comment type="subcellular location">
    <subcellularLocation>
        <location evidence="1">Cell membrane</location>
        <topology evidence="1">Multi-pass membrane protein</topology>
    </subcellularLocation>
</comment>
<dbReference type="EMBL" id="QBIU01000001">
    <property type="protein sequence ID" value="MWV69712.1"/>
    <property type="molecule type" value="Genomic_DNA"/>
</dbReference>
<organism evidence="8 9">
    <name type="scientific">Helicobacter saguini</name>
    <dbReference type="NCBI Taxonomy" id="1548018"/>
    <lineage>
        <taxon>Bacteria</taxon>
        <taxon>Pseudomonadati</taxon>
        <taxon>Campylobacterota</taxon>
        <taxon>Epsilonproteobacteria</taxon>
        <taxon>Campylobacterales</taxon>
        <taxon>Helicobacteraceae</taxon>
        <taxon>Helicobacter</taxon>
    </lineage>
</organism>
<feature type="transmembrane region" description="Helical" evidence="6">
    <location>
        <begin position="390"/>
        <end position="415"/>
    </location>
</feature>
<keyword evidence="5 6" id="KW-0472">Membrane</keyword>
<feature type="transmembrane region" description="Helical" evidence="6">
    <location>
        <begin position="114"/>
        <end position="133"/>
    </location>
</feature>
<dbReference type="AlphaFoldDB" id="A0A347VTQ8"/>
<protein>
    <recommendedName>
        <fullName evidence="11">MATE family efflux transporter</fullName>
    </recommendedName>
</protein>
<evidence type="ECO:0000256" key="3">
    <source>
        <dbReference type="ARBA" id="ARBA00022692"/>
    </source>
</evidence>
<evidence type="ECO:0000313" key="7">
    <source>
        <dbReference type="EMBL" id="MWV69712.1"/>
    </source>
</evidence>
<dbReference type="OrthoDB" id="9808954at2"/>
<gene>
    <name evidence="7" type="ORF">DCO61_06805</name>
    <name evidence="8" type="ORF">LS64_001480</name>
</gene>
<keyword evidence="9" id="KW-1185">Reference proteome</keyword>
<accession>A0A347VTQ8</accession>
<evidence type="ECO:0000313" key="8">
    <source>
        <dbReference type="EMBL" id="TLD95695.1"/>
    </source>
</evidence>
<dbReference type="Proteomes" id="UP000477070">
    <property type="component" value="Unassembled WGS sequence"/>
</dbReference>
<keyword evidence="4 6" id="KW-1133">Transmembrane helix</keyword>
<evidence type="ECO:0000256" key="6">
    <source>
        <dbReference type="SAM" id="Phobius"/>
    </source>
</evidence>
<dbReference type="EMBL" id="JRMP02000002">
    <property type="protein sequence ID" value="TLD95695.1"/>
    <property type="molecule type" value="Genomic_DNA"/>
</dbReference>
<proteinExistence type="predicted"/>
<evidence type="ECO:0000256" key="5">
    <source>
        <dbReference type="ARBA" id="ARBA00023136"/>
    </source>
</evidence>
<keyword evidence="2" id="KW-1003">Cell membrane</keyword>
<dbReference type="GO" id="GO:0015297">
    <property type="term" value="F:antiporter activity"/>
    <property type="evidence" value="ECO:0007669"/>
    <property type="project" value="InterPro"/>
</dbReference>
<reference evidence="7 10" key="4">
    <citation type="submission" date="2019-12" db="EMBL/GenBank/DDBJ databases">
        <title>Multi-Generational Helicobacter saguini Isolates.</title>
        <authorList>
            <person name="Mannion A."/>
            <person name="Shen Z."/>
            <person name="Fox J.G."/>
        </authorList>
    </citation>
    <scope>NUCLEOTIDE SEQUENCE [LARGE SCALE GENOMIC DNA]</scope>
    <source>
        <strain evidence="7">16-048</strain>
        <strain evidence="10">16-048 (F4)</strain>
    </source>
</reference>
<dbReference type="Proteomes" id="UP000029714">
    <property type="component" value="Unassembled WGS sequence"/>
</dbReference>
<name>A0A347VTQ8_9HELI</name>
<feature type="transmembrane region" description="Helical" evidence="6">
    <location>
        <begin position="145"/>
        <end position="168"/>
    </location>
</feature>
<feature type="transmembrane region" description="Helical" evidence="6">
    <location>
        <begin position="174"/>
        <end position="195"/>
    </location>
</feature>
<dbReference type="Pfam" id="PF01554">
    <property type="entry name" value="MatE"/>
    <property type="match status" value="2"/>
</dbReference>
<dbReference type="GO" id="GO:0042910">
    <property type="term" value="F:xenobiotic transmembrane transporter activity"/>
    <property type="evidence" value="ECO:0007669"/>
    <property type="project" value="InterPro"/>
</dbReference>
<dbReference type="PANTHER" id="PTHR43823:SF3">
    <property type="entry name" value="MULTIDRUG EXPORT PROTEIN MEPA"/>
    <property type="match status" value="1"/>
</dbReference>
<feature type="transmembrane region" description="Helical" evidence="6">
    <location>
        <begin position="245"/>
        <end position="264"/>
    </location>
</feature>
<keyword evidence="3 6" id="KW-0812">Transmembrane</keyword>
<dbReference type="STRING" id="1548018.LS64_05170"/>
<evidence type="ECO:0000256" key="1">
    <source>
        <dbReference type="ARBA" id="ARBA00004651"/>
    </source>
</evidence>
<feature type="transmembrane region" description="Helical" evidence="6">
    <location>
        <begin position="421"/>
        <end position="442"/>
    </location>
</feature>
<feature type="transmembrane region" description="Helical" evidence="6">
    <location>
        <begin position="361"/>
        <end position="383"/>
    </location>
</feature>
<feature type="transmembrane region" description="Helical" evidence="6">
    <location>
        <begin position="40"/>
        <end position="60"/>
    </location>
</feature>
<feature type="transmembrane region" description="Helical" evidence="6">
    <location>
        <begin position="318"/>
        <end position="341"/>
    </location>
</feature>
<evidence type="ECO:0000313" key="9">
    <source>
        <dbReference type="Proteomes" id="UP000029714"/>
    </source>
</evidence>
<dbReference type="InterPro" id="IPR051327">
    <property type="entry name" value="MATE_MepA_subfamily"/>
</dbReference>
<evidence type="ECO:0000256" key="2">
    <source>
        <dbReference type="ARBA" id="ARBA00022475"/>
    </source>
</evidence>